<dbReference type="RefSeq" id="WP_283758514.1">
    <property type="nucleotide sequence ID" value="NZ_JAQOSQ010000010.1"/>
</dbReference>
<evidence type="ECO:0000313" key="1">
    <source>
        <dbReference type="EMBL" id="MDJ1183862.1"/>
    </source>
</evidence>
<name>A0ABT7BYK1_9CYAN</name>
<evidence type="ECO:0000313" key="2">
    <source>
        <dbReference type="Proteomes" id="UP001232992"/>
    </source>
</evidence>
<protein>
    <recommendedName>
        <fullName evidence="3">Type II toxin-antitoxin system RelE/ParE family toxin</fullName>
    </recommendedName>
</protein>
<organism evidence="1 2">
    <name type="scientific">Roseofilum casamattae BLCC-M143</name>
    <dbReference type="NCBI Taxonomy" id="3022442"/>
    <lineage>
        <taxon>Bacteria</taxon>
        <taxon>Bacillati</taxon>
        <taxon>Cyanobacteriota</taxon>
        <taxon>Cyanophyceae</taxon>
        <taxon>Desertifilales</taxon>
        <taxon>Desertifilaceae</taxon>
        <taxon>Roseofilum</taxon>
        <taxon>Roseofilum casamattae</taxon>
    </lineage>
</organism>
<accession>A0ABT7BYK1</accession>
<sequence>MEYVLVFRLEVRDDLSDAYDWYESQQSGLGDEFIDCVDDLLNPLSDCNTFAIVS</sequence>
<dbReference type="EMBL" id="JAQOSQ010000010">
    <property type="protein sequence ID" value="MDJ1183862.1"/>
    <property type="molecule type" value="Genomic_DNA"/>
</dbReference>
<proteinExistence type="predicted"/>
<dbReference type="Proteomes" id="UP001232992">
    <property type="component" value="Unassembled WGS sequence"/>
</dbReference>
<reference evidence="1 2" key="1">
    <citation type="submission" date="2023-01" db="EMBL/GenBank/DDBJ databases">
        <title>Novel diversity within Roseofilum (Cyanobacteria; Desertifilaceae) from marine benthic mats with descriptions of four novel species.</title>
        <authorList>
            <person name="Wang Y."/>
            <person name="Berthold D.E."/>
            <person name="Hu J."/>
            <person name="Lefler F.W."/>
            <person name="Laughinghouse H.D. IV."/>
        </authorList>
    </citation>
    <scope>NUCLEOTIDE SEQUENCE [LARGE SCALE GENOMIC DNA]</scope>
    <source>
        <strain evidence="1 2">BLCC-M143</strain>
    </source>
</reference>
<gene>
    <name evidence="1" type="ORF">PMH09_11760</name>
</gene>
<evidence type="ECO:0008006" key="3">
    <source>
        <dbReference type="Google" id="ProtNLM"/>
    </source>
</evidence>
<keyword evidence="2" id="KW-1185">Reference proteome</keyword>
<comment type="caution">
    <text evidence="1">The sequence shown here is derived from an EMBL/GenBank/DDBJ whole genome shotgun (WGS) entry which is preliminary data.</text>
</comment>